<evidence type="ECO:0000313" key="1">
    <source>
        <dbReference type="EMBL" id="KAK9289840.1"/>
    </source>
</evidence>
<comment type="caution">
    <text evidence="1">The sequence shown here is derived from an EMBL/GenBank/DDBJ whole genome shotgun (WGS) entry which is preliminary data.</text>
</comment>
<accession>A0AAP0X8V2</accession>
<gene>
    <name evidence="1" type="ORF">L1049_008000</name>
</gene>
<reference evidence="1 2" key="1">
    <citation type="journal article" date="2024" name="Plant J.">
        <title>Genome sequences and population genomics reveal climatic adaptation and genomic divergence between two closely related sweetgum species.</title>
        <authorList>
            <person name="Xu W.Q."/>
            <person name="Ren C.Q."/>
            <person name="Zhang X.Y."/>
            <person name="Comes H.P."/>
            <person name="Liu X.H."/>
            <person name="Li Y.G."/>
            <person name="Kettle C.J."/>
            <person name="Jalonen R."/>
            <person name="Gaisberger H."/>
            <person name="Ma Y.Z."/>
            <person name="Qiu Y.X."/>
        </authorList>
    </citation>
    <scope>NUCLEOTIDE SEQUENCE [LARGE SCALE GENOMIC DNA]</scope>
    <source>
        <strain evidence="1">Hangzhou</strain>
    </source>
</reference>
<dbReference type="Proteomes" id="UP001415857">
    <property type="component" value="Unassembled WGS sequence"/>
</dbReference>
<evidence type="ECO:0000313" key="2">
    <source>
        <dbReference type="Proteomes" id="UP001415857"/>
    </source>
</evidence>
<keyword evidence="2" id="KW-1185">Reference proteome</keyword>
<proteinExistence type="predicted"/>
<protein>
    <submittedName>
        <fullName evidence="1">Uncharacterized protein</fullName>
    </submittedName>
</protein>
<dbReference type="AlphaFoldDB" id="A0AAP0X8V2"/>
<organism evidence="1 2">
    <name type="scientific">Liquidambar formosana</name>
    <name type="common">Formosan gum</name>
    <dbReference type="NCBI Taxonomy" id="63359"/>
    <lineage>
        <taxon>Eukaryota</taxon>
        <taxon>Viridiplantae</taxon>
        <taxon>Streptophyta</taxon>
        <taxon>Embryophyta</taxon>
        <taxon>Tracheophyta</taxon>
        <taxon>Spermatophyta</taxon>
        <taxon>Magnoliopsida</taxon>
        <taxon>eudicotyledons</taxon>
        <taxon>Gunneridae</taxon>
        <taxon>Pentapetalae</taxon>
        <taxon>Saxifragales</taxon>
        <taxon>Altingiaceae</taxon>
        <taxon>Liquidambar</taxon>
    </lineage>
</organism>
<sequence>MNGPALPISVLDYFDIDVALIYEYGNRLLGDEIISGKIYWNMFPCEYYTPWFEVVRGLFDESSASVLFRKSSDDSIDIKPG</sequence>
<dbReference type="EMBL" id="JBBPBK010000002">
    <property type="protein sequence ID" value="KAK9289840.1"/>
    <property type="molecule type" value="Genomic_DNA"/>
</dbReference>
<name>A0AAP0X8V2_LIQFO</name>